<sequence length="147" mass="16890">MKTYQYTLVCIFFLLLGAGNVHAQSKSKIVGVWFNTDKTAQIEIMENNDEMIGKLIWIQREEGDLEAFTDTVNSDSSLRERPLMGLTILEGLKYKDGIWSDGKIYDPKSGITYTCDLQLKKKDILEIKGYLGDSWVSRTVEWNRVKK</sequence>
<accession>A0A1I0YGY6</accession>
<keyword evidence="4" id="KW-1185">Reference proteome</keyword>
<evidence type="ECO:0000256" key="1">
    <source>
        <dbReference type="SAM" id="SignalP"/>
    </source>
</evidence>
<dbReference type="OrthoDB" id="9814399at2"/>
<dbReference type="AlphaFoldDB" id="A0A1I0YGY6"/>
<organism evidence="3 4">
    <name type="scientific">Algoriphagus aquimarinus</name>
    <dbReference type="NCBI Taxonomy" id="237018"/>
    <lineage>
        <taxon>Bacteria</taxon>
        <taxon>Pseudomonadati</taxon>
        <taxon>Bacteroidota</taxon>
        <taxon>Cytophagia</taxon>
        <taxon>Cytophagales</taxon>
        <taxon>Cyclobacteriaceae</taxon>
        <taxon>Algoriphagus</taxon>
    </lineage>
</organism>
<dbReference type="InterPro" id="IPR019223">
    <property type="entry name" value="DUF2147"/>
</dbReference>
<feature type="domain" description="DUF2147" evidence="2">
    <location>
        <begin position="31"/>
        <end position="144"/>
    </location>
</feature>
<dbReference type="PANTHER" id="PTHR36919:SF2">
    <property type="entry name" value="BLL6627 PROTEIN"/>
    <property type="match status" value="1"/>
</dbReference>
<feature type="signal peptide" evidence="1">
    <location>
        <begin position="1"/>
        <end position="23"/>
    </location>
</feature>
<dbReference type="Proteomes" id="UP000198790">
    <property type="component" value="Unassembled WGS sequence"/>
</dbReference>
<dbReference type="Pfam" id="PF09917">
    <property type="entry name" value="DUF2147"/>
    <property type="match status" value="1"/>
</dbReference>
<dbReference type="RefSeq" id="WP_092895817.1">
    <property type="nucleotide sequence ID" value="NZ_CAXBKE010000022.1"/>
</dbReference>
<dbReference type="EMBL" id="FOKK01000004">
    <property type="protein sequence ID" value="SFB11628.1"/>
    <property type="molecule type" value="Genomic_DNA"/>
</dbReference>
<evidence type="ECO:0000313" key="4">
    <source>
        <dbReference type="Proteomes" id="UP000198790"/>
    </source>
</evidence>
<feature type="chain" id="PRO_5011658093" evidence="1">
    <location>
        <begin position="24"/>
        <end position="147"/>
    </location>
</feature>
<reference evidence="3 4" key="1">
    <citation type="submission" date="2016-10" db="EMBL/GenBank/DDBJ databases">
        <authorList>
            <person name="de Groot N.N."/>
        </authorList>
    </citation>
    <scope>NUCLEOTIDE SEQUENCE [LARGE SCALE GENOMIC DNA]</scope>
    <source>
        <strain evidence="3 4">DSM 23399</strain>
    </source>
</reference>
<proteinExistence type="predicted"/>
<name>A0A1I0YGY6_9BACT</name>
<gene>
    <name evidence="3" type="ORF">SAMN04489723_104283</name>
</gene>
<evidence type="ECO:0000259" key="2">
    <source>
        <dbReference type="Pfam" id="PF09917"/>
    </source>
</evidence>
<dbReference type="PANTHER" id="PTHR36919">
    <property type="entry name" value="BLR1215 PROTEIN"/>
    <property type="match status" value="1"/>
</dbReference>
<evidence type="ECO:0000313" key="3">
    <source>
        <dbReference type="EMBL" id="SFB11628.1"/>
    </source>
</evidence>
<dbReference type="Gene3D" id="2.40.128.520">
    <property type="match status" value="1"/>
</dbReference>
<protein>
    <submittedName>
        <fullName evidence="3">Uncharacterized conserved protein, DUF2147 family</fullName>
    </submittedName>
</protein>
<keyword evidence="1" id="KW-0732">Signal</keyword>